<name>A0A1M6AMJ5_9FLAO</name>
<evidence type="ECO:0000313" key="3">
    <source>
        <dbReference type="Proteomes" id="UP000184225"/>
    </source>
</evidence>
<dbReference type="Proteomes" id="UP000184225">
    <property type="component" value="Unassembled WGS sequence"/>
</dbReference>
<dbReference type="PANTHER" id="PTHR45947">
    <property type="entry name" value="SULFOQUINOVOSYL TRANSFERASE SQD2"/>
    <property type="match status" value="1"/>
</dbReference>
<reference evidence="2 3" key="1">
    <citation type="submission" date="2016-11" db="EMBL/GenBank/DDBJ databases">
        <authorList>
            <person name="Jaros S."/>
            <person name="Januszkiewicz K."/>
            <person name="Wedrychowicz H."/>
        </authorList>
    </citation>
    <scope>NUCLEOTIDE SEQUENCE [LARGE SCALE GENOMIC DNA]</scope>
    <source>
        <strain evidence="2 3">DSM 21425</strain>
    </source>
</reference>
<protein>
    <submittedName>
        <fullName evidence="2">Colanic acid/amylovoran biosynthesis glycosyltransferase</fullName>
    </submittedName>
</protein>
<dbReference type="Pfam" id="PF00534">
    <property type="entry name" value="Glycos_transf_1"/>
    <property type="match status" value="1"/>
</dbReference>
<dbReference type="InterPro" id="IPR001296">
    <property type="entry name" value="Glyco_trans_1"/>
</dbReference>
<dbReference type="AlphaFoldDB" id="A0A1M6AMJ5"/>
<dbReference type="OrthoDB" id="832722at2"/>
<dbReference type="InterPro" id="IPR050194">
    <property type="entry name" value="Glycosyltransferase_grp1"/>
</dbReference>
<dbReference type="RefSeq" id="WP_073147584.1">
    <property type="nucleotide sequence ID" value="NZ_FQYY01000001.1"/>
</dbReference>
<evidence type="ECO:0000259" key="1">
    <source>
        <dbReference type="Pfam" id="PF00534"/>
    </source>
</evidence>
<gene>
    <name evidence="2" type="ORF">SAMN04488096_101338</name>
</gene>
<dbReference type="GO" id="GO:0016757">
    <property type="term" value="F:glycosyltransferase activity"/>
    <property type="evidence" value="ECO:0007669"/>
    <property type="project" value="InterPro"/>
</dbReference>
<organism evidence="2 3">
    <name type="scientific">Mesonia phycicola</name>
    <dbReference type="NCBI Taxonomy" id="579105"/>
    <lineage>
        <taxon>Bacteria</taxon>
        <taxon>Pseudomonadati</taxon>
        <taxon>Bacteroidota</taxon>
        <taxon>Flavobacteriia</taxon>
        <taxon>Flavobacteriales</taxon>
        <taxon>Flavobacteriaceae</taxon>
        <taxon>Mesonia</taxon>
    </lineage>
</organism>
<dbReference type="CDD" id="cd03801">
    <property type="entry name" value="GT4_PimA-like"/>
    <property type="match status" value="1"/>
</dbReference>
<keyword evidence="2" id="KW-0808">Transferase</keyword>
<sequence>MKIGLVLAQPPSYSETFFNSKIKGLQAHGFEVILFCQNNSVGYSSCPVKIFPSKKRNPIIFIFSFLRVFISLIPYFNRILKWYRLEKEGGLTKFLSKVYFNAPLLKAELDWVHYGFGTMALGRETLAKVIGAKMAVSFRGYDINVYPKKNIDCYEKLWRNADKIHSISKYLVKEANTLGLNKNALVKIITPAVNMQKLDQKKIVNTKQKISIVTVARLSWIKGIDFIIETASYLKARGLDFEWTVIGDGENKDKERYYYHIFELGLQKEVFLVGRKSHELTLNLVSEASYYVQTSYSEGFCNGVLEAQALGKLCFAFQTGALAENIIHEKTGWLIEPFDTNKLAEKIVEVVGLPTARKQEISLAAIKRVRENFNIEQQQQEFVNFYKN</sequence>
<dbReference type="PANTHER" id="PTHR45947:SF3">
    <property type="entry name" value="SULFOQUINOVOSYL TRANSFERASE SQD2"/>
    <property type="match status" value="1"/>
</dbReference>
<dbReference type="Gene3D" id="3.40.50.2000">
    <property type="entry name" value="Glycogen Phosphorylase B"/>
    <property type="match status" value="2"/>
</dbReference>
<dbReference type="SUPFAM" id="SSF53756">
    <property type="entry name" value="UDP-Glycosyltransferase/glycogen phosphorylase"/>
    <property type="match status" value="1"/>
</dbReference>
<feature type="domain" description="Glycosyl transferase family 1" evidence="1">
    <location>
        <begin position="199"/>
        <end position="357"/>
    </location>
</feature>
<evidence type="ECO:0000313" key="2">
    <source>
        <dbReference type="EMBL" id="SHI37538.1"/>
    </source>
</evidence>
<accession>A0A1M6AMJ5</accession>
<dbReference type="STRING" id="579105.SAMN04488096_101338"/>
<proteinExistence type="predicted"/>
<keyword evidence="3" id="KW-1185">Reference proteome</keyword>
<dbReference type="EMBL" id="FQYY01000001">
    <property type="protein sequence ID" value="SHI37538.1"/>
    <property type="molecule type" value="Genomic_DNA"/>
</dbReference>